<keyword evidence="3" id="KW-1185">Reference proteome</keyword>
<protein>
    <recommendedName>
        <fullName evidence="4">DHHW protein</fullName>
    </recommendedName>
</protein>
<comment type="caution">
    <text evidence="2">The sequence shown here is derived from an EMBL/GenBank/DDBJ whole genome shotgun (WGS) entry which is preliminary data.</text>
</comment>
<name>A0AAE3JCD3_9FIRM</name>
<feature type="transmembrane region" description="Helical" evidence="1">
    <location>
        <begin position="9"/>
        <end position="29"/>
    </location>
</feature>
<evidence type="ECO:0000313" key="2">
    <source>
        <dbReference type="EMBL" id="MCC2221513.1"/>
    </source>
</evidence>
<gene>
    <name evidence="2" type="ORF">LKD48_07670</name>
</gene>
<dbReference type="EMBL" id="JAJEQN010000015">
    <property type="protein sequence ID" value="MCC2221513.1"/>
    <property type="molecule type" value="Genomic_DNA"/>
</dbReference>
<keyword evidence="1" id="KW-0812">Transmembrane</keyword>
<sequence>MIKKEKQQAIVTLLITGLTFGILCLAAWFHTPNQISVCERRRLAQLPALTKDSVGKGNFMSGFERYSQDQFPFRETFRKLKTKALFSLYQQKDVHGIYVADGYAASIESEINEASVSHAVNAFEHVYTQYLKNGSHEIYAAIVPDKGYYLAAKNGYPVMDYDKFFKYFENGMPYAKFIDLTQTLSLEAYYFTDSHWRQEALIETANQIKRNMKNDTLSDDYDICQAADSFYGVYSGQAALQVTPDKIMYIDSEIISQAQVYNYETKKTGTVYDKDKLTGYDPYDFFLSGPSALLRIENPKAAEKKNLIVFRDSYGSSLIPLLIDSYSSIVVVDLRYIAQKKLGELIDFESDEMANADVLFLYGTILLNDSSTIKK</sequence>
<keyword evidence="1" id="KW-1133">Transmembrane helix</keyword>
<accession>A0AAE3JCD3</accession>
<organism evidence="2 3">
    <name type="scientific">Anthropogastromicrobium aceti</name>
    <dbReference type="NCBI Taxonomy" id="2981768"/>
    <lineage>
        <taxon>Bacteria</taxon>
        <taxon>Bacillati</taxon>
        <taxon>Bacillota</taxon>
        <taxon>Clostridia</taxon>
        <taxon>Lachnospirales</taxon>
        <taxon>Lachnospiraceae</taxon>
        <taxon>Anthropogastromicrobium</taxon>
    </lineage>
</organism>
<dbReference type="AlphaFoldDB" id="A0AAE3JCD3"/>
<dbReference type="RefSeq" id="WP_308731642.1">
    <property type="nucleotide sequence ID" value="NZ_JAJEQN010000015.1"/>
</dbReference>
<proteinExistence type="predicted"/>
<dbReference type="Proteomes" id="UP001198200">
    <property type="component" value="Unassembled WGS sequence"/>
</dbReference>
<evidence type="ECO:0008006" key="4">
    <source>
        <dbReference type="Google" id="ProtNLM"/>
    </source>
</evidence>
<keyword evidence="1" id="KW-0472">Membrane</keyword>
<evidence type="ECO:0000313" key="3">
    <source>
        <dbReference type="Proteomes" id="UP001198200"/>
    </source>
</evidence>
<reference evidence="2 3" key="1">
    <citation type="submission" date="2021-10" db="EMBL/GenBank/DDBJ databases">
        <title>Anaerobic single-cell dispensing facilitates the cultivation of human gut bacteria.</title>
        <authorList>
            <person name="Afrizal A."/>
        </authorList>
    </citation>
    <scope>NUCLEOTIDE SEQUENCE [LARGE SCALE GENOMIC DNA]</scope>
    <source>
        <strain evidence="2 3">CLA-AA-H224</strain>
    </source>
</reference>
<evidence type="ECO:0000256" key="1">
    <source>
        <dbReference type="SAM" id="Phobius"/>
    </source>
</evidence>